<evidence type="ECO:0000256" key="1">
    <source>
        <dbReference type="SAM" id="MobiDB-lite"/>
    </source>
</evidence>
<name>A0ABR1WN78_9PEZI</name>
<keyword evidence="3" id="KW-1185">Reference proteome</keyword>
<organism evidence="2 3">
    <name type="scientific">Apiospora hydei</name>
    <dbReference type="NCBI Taxonomy" id="1337664"/>
    <lineage>
        <taxon>Eukaryota</taxon>
        <taxon>Fungi</taxon>
        <taxon>Dikarya</taxon>
        <taxon>Ascomycota</taxon>
        <taxon>Pezizomycotina</taxon>
        <taxon>Sordariomycetes</taxon>
        <taxon>Xylariomycetidae</taxon>
        <taxon>Amphisphaeriales</taxon>
        <taxon>Apiosporaceae</taxon>
        <taxon>Apiospora</taxon>
    </lineage>
</organism>
<gene>
    <name evidence="2" type="ORF">PG997_006270</name>
</gene>
<dbReference type="GeneID" id="92043645"/>
<dbReference type="Proteomes" id="UP001433268">
    <property type="component" value="Unassembled WGS sequence"/>
</dbReference>
<dbReference type="RefSeq" id="XP_066669508.1">
    <property type="nucleotide sequence ID" value="XM_066810585.1"/>
</dbReference>
<feature type="compositionally biased region" description="Basic and acidic residues" evidence="1">
    <location>
        <begin position="243"/>
        <end position="253"/>
    </location>
</feature>
<comment type="caution">
    <text evidence="2">The sequence shown here is derived from an EMBL/GenBank/DDBJ whole genome shotgun (WGS) entry which is preliminary data.</text>
</comment>
<sequence length="327" mass="36249">MEFFKSFGKKRQSKAVTPLAIPTAAGSGQQQKAKDNDTVPSQQQTPNRQHNGSDSPGLTGPSFRQVCWGSDSPSYQASSFEAARGGESPFGTPFDKRRGDLSTTNSNSVIEPPEFNLSVARGPGLGIHQKNCYGPLGYHDSDSRHHCSWTPLKSSSSNNNKNNMGAIYVSPKRERQEISPSAADEAIERHSFAEDGEEIRLTRDPPKSIFLGNNMKRWETLLAQQTAAALSEMAGEEEEEEEEQHREDIRGEGEPSGIGNRANEEAVEAVRRLGRGEFQAVFSDFERAHTRSATQQFQRRRTRPPNTDEDSDQSEASRVSKHRSRSI</sequence>
<reference evidence="2 3" key="1">
    <citation type="submission" date="2023-01" db="EMBL/GenBank/DDBJ databases">
        <title>Analysis of 21 Apiospora genomes using comparative genomics revels a genus with tremendous synthesis potential of carbohydrate active enzymes and secondary metabolites.</title>
        <authorList>
            <person name="Sorensen T."/>
        </authorList>
    </citation>
    <scope>NUCLEOTIDE SEQUENCE [LARGE SCALE GENOMIC DNA]</scope>
    <source>
        <strain evidence="2 3">CBS 114990</strain>
    </source>
</reference>
<feature type="compositionally biased region" description="Low complexity" evidence="1">
    <location>
        <begin position="153"/>
        <end position="163"/>
    </location>
</feature>
<feature type="compositionally biased region" description="Polar residues" evidence="1">
    <location>
        <begin position="38"/>
        <end position="56"/>
    </location>
</feature>
<accession>A0ABR1WN78</accession>
<protein>
    <submittedName>
        <fullName evidence="2">Uncharacterized protein</fullName>
    </submittedName>
</protein>
<dbReference type="EMBL" id="JAQQWN010000005">
    <property type="protein sequence ID" value="KAK8084999.1"/>
    <property type="molecule type" value="Genomic_DNA"/>
</dbReference>
<proteinExistence type="predicted"/>
<feature type="region of interest" description="Disordered" evidence="1">
    <location>
        <begin position="227"/>
        <end position="265"/>
    </location>
</feature>
<feature type="region of interest" description="Disordered" evidence="1">
    <location>
        <begin position="1"/>
        <end position="191"/>
    </location>
</feature>
<evidence type="ECO:0000313" key="3">
    <source>
        <dbReference type="Proteomes" id="UP001433268"/>
    </source>
</evidence>
<feature type="region of interest" description="Disordered" evidence="1">
    <location>
        <begin position="281"/>
        <end position="327"/>
    </location>
</feature>
<evidence type="ECO:0000313" key="2">
    <source>
        <dbReference type="EMBL" id="KAK8084999.1"/>
    </source>
</evidence>